<dbReference type="Proteomes" id="UP001408789">
    <property type="component" value="Unassembled WGS sequence"/>
</dbReference>
<organism evidence="2 3">
    <name type="scientific">Deinandra increscens subsp. villosa</name>
    <dbReference type="NCBI Taxonomy" id="3103831"/>
    <lineage>
        <taxon>Eukaryota</taxon>
        <taxon>Viridiplantae</taxon>
        <taxon>Streptophyta</taxon>
        <taxon>Embryophyta</taxon>
        <taxon>Tracheophyta</taxon>
        <taxon>Spermatophyta</taxon>
        <taxon>Magnoliopsida</taxon>
        <taxon>eudicotyledons</taxon>
        <taxon>Gunneridae</taxon>
        <taxon>Pentapetalae</taxon>
        <taxon>asterids</taxon>
        <taxon>campanulids</taxon>
        <taxon>Asterales</taxon>
        <taxon>Asteraceae</taxon>
        <taxon>Asteroideae</taxon>
        <taxon>Heliantheae alliance</taxon>
        <taxon>Madieae</taxon>
        <taxon>Madiinae</taxon>
        <taxon>Deinandra</taxon>
    </lineage>
</organism>
<comment type="caution">
    <text evidence="2">The sequence shown here is derived from an EMBL/GenBank/DDBJ whole genome shotgun (WGS) entry which is preliminary data.</text>
</comment>
<name>A0AAP0GZY4_9ASTR</name>
<reference evidence="2 3" key="1">
    <citation type="submission" date="2024-04" db="EMBL/GenBank/DDBJ databases">
        <title>The reference genome of an endangered Asteraceae, Deinandra increscens subsp. villosa, native to the Central Coast of California.</title>
        <authorList>
            <person name="Guilliams M."/>
            <person name="Hasenstab-Lehman K."/>
            <person name="Meyer R."/>
            <person name="Mcevoy S."/>
        </authorList>
    </citation>
    <scope>NUCLEOTIDE SEQUENCE [LARGE SCALE GENOMIC DNA]</scope>
    <source>
        <tissue evidence="2">Leaf</tissue>
    </source>
</reference>
<keyword evidence="1" id="KW-1133">Transmembrane helix</keyword>
<dbReference type="EMBL" id="JBCNJP010000017">
    <property type="protein sequence ID" value="KAK9064965.1"/>
    <property type="molecule type" value="Genomic_DNA"/>
</dbReference>
<keyword evidence="1" id="KW-0812">Transmembrane</keyword>
<proteinExistence type="predicted"/>
<protein>
    <recommendedName>
        <fullName evidence="4">Transmembrane protein</fullName>
    </recommendedName>
</protein>
<accession>A0AAP0GZY4</accession>
<sequence length="249" mass="27439">MIQIYNLKKKGLVSAYGRPSVPNHNLQVLTSLILPQILPHTPRLPKDSNHLYALMASTTTVFLFSVIVAAALAISGTARPCKTVFFITSSSSSSYYPSDDHHLRNPNSRLQNPTNSPRFTLLITEFHHLHRTKSFSRPIFSDRALKPSSNDVASSKPYASSSFRDRTMDIMSIVGALLFGAGCGALTAATMYLIWSLCSNRRLDFASDSDEDEYYDVEDDVTGNKNDYAAVPTAIKDVPPSADEVDAMK</sequence>
<keyword evidence="3" id="KW-1185">Reference proteome</keyword>
<feature type="transmembrane region" description="Helical" evidence="1">
    <location>
        <begin position="51"/>
        <end position="74"/>
    </location>
</feature>
<gene>
    <name evidence="2" type="ORF">SSX86_016348</name>
</gene>
<evidence type="ECO:0000313" key="3">
    <source>
        <dbReference type="Proteomes" id="UP001408789"/>
    </source>
</evidence>
<dbReference type="AlphaFoldDB" id="A0AAP0GZY4"/>
<keyword evidence="1" id="KW-0472">Membrane</keyword>
<dbReference type="PANTHER" id="PTHR35107">
    <property type="entry name" value="EXPRESSED PROTEIN"/>
    <property type="match status" value="1"/>
</dbReference>
<dbReference type="PANTHER" id="PTHR35107:SF8">
    <property type="entry name" value="TRANSMEMBRANE PROTEIN"/>
    <property type="match status" value="1"/>
</dbReference>
<feature type="transmembrane region" description="Helical" evidence="1">
    <location>
        <begin position="170"/>
        <end position="195"/>
    </location>
</feature>
<evidence type="ECO:0000256" key="1">
    <source>
        <dbReference type="SAM" id="Phobius"/>
    </source>
</evidence>
<evidence type="ECO:0008006" key="4">
    <source>
        <dbReference type="Google" id="ProtNLM"/>
    </source>
</evidence>
<evidence type="ECO:0000313" key="2">
    <source>
        <dbReference type="EMBL" id="KAK9064965.1"/>
    </source>
</evidence>